<feature type="compositionally biased region" description="Basic and acidic residues" evidence="1">
    <location>
        <begin position="257"/>
        <end position="273"/>
    </location>
</feature>
<evidence type="ECO:0000313" key="3">
    <source>
        <dbReference type="Proteomes" id="UP000243376"/>
    </source>
</evidence>
<proteinExistence type="predicted"/>
<feature type="compositionally biased region" description="Pro residues" evidence="1">
    <location>
        <begin position="276"/>
        <end position="292"/>
    </location>
</feature>
<evidence type="ECO:0000313" key="2">
    <source>
        <dbReference type="EMBL" id="PMP80094.1"/>
    </source>
</evidence>
<dbReference type="AlphaFoldDB" id="A0A2J6X3J6"/>
<evidence type="ECO:0008006" key="4">
    <source>
        <dbReference type="Google" id="ProtNLM"/>
    </source>
</evidence>
<evidence type="ECO:0000256" key="1">
    <source>
        <dbReference type="SAM" id="MobiDB-lite"/>
    </source>
</evidence>
<comment type="caution">
    <text evidence="2">The sequence shown here is derived from an EMBL/GenBank/DDBJ whole genome shotgun (WGS) entry which is preliminary data.</text>
</comment>
<organism evidence="2 3">
    <name type="scientific">Chloroflexus aggregans</name>
    <dbReference type="NCBI Taxonomy" id="152260"/>
    <lineage>
        <taxon>Bacteria</taxon>
        <taxon>Bacillati</taxon>
        <taxon>Chloroflexota</taxon>
        <taxon>Chloroflexia</taxon>
        <taxon>Chloroflexales</taxon>
        <taxon>Chloroflexineae</taxon>
        <taxon>Chloroflexaceae</taxon>
        <taxon>Chloroflexus</taxon>
    </lineage>
</organism>
<dbReference type="SUPFAM" id="SSF81606">
    <property type="entry name" value="PP2C-like"/>
    <property type="match status" value="1"/>
</dbReference>
<reference evidence="2 3" key="1">
    <citation type="submission" date="2018-01" db="EMBL/GenBank/DDBJ databases">
        <title>Metagenomic assembled genomes from two thermal pools in the Uzon Caldera, Kamchatka, Russia.</title>
        <authorList>
            <person name="Wilkins L."/>
            <person name="Ettinger C."/>
        </authorList>
    </citation>
    <scope>NUCLEOTIDE SEQUENCE [LARGE SCALE GENOMIC DNA]</scope>
    <source>
        <strain evidence="2">ZAV-02</strain>
    </source>
</reference>
<dbReference type="EMBL" id="PNIQ01000632">
    <property type="protein sequence ID" value="PMP80094.1"/>
    <property type="molecule type" value="Genomic_DNA"/>
</dbReference>
<gene>
    <name evidence="2" type="ORF">C0184_09530</name>
</gene>
<dbReference type="Gene3D" id="3.60.40.10">
    <property type="entry name" value="PPM-type phosphatase domain"/>
    <property type="match status" value="1"/>
</dbReference>
<feature type="region of interest" description="Disordered" evidence="1">
    <location>
        <begin position="238"/>
        <end position="331"/>
    </location>
</feature>
<name>A0A2J6X3J6_9CHLR</name>
<feature type="compositionally biased region" description="Pro residues" evidence="1">
    <location>
        <begin position="238"/>
        <end position="248"/>
    </location>
</feature>
<accession>A0A2J6X3J6</accession>
<protein>
    <recommendedName>
        <fullName evidence="4">PPM-type phosphatase domain-containing protein</fullName>
    </recommendedName>
</protein>
<dbReference type="Proteomes" id="UP000243376">
    <property type="component" value="Unassembled WGS sequence"/>
</dbReference>
<dbReference type="InterPro" id="IPR036457">
    <property type="entry name" value="PPM-type-like_dom_sf"/>
</dbReference>
<sequence length="815" mass="89843">MQPLEIHTGVQVTVAGTTYSNSTRTLIVTPALHQPEAMNRGQLFVLCEPVGPVDRSEHACQVVTKAIRQTFYECEATSAASALRLAIIAANKALYQDNMRCAPAQRITVGITALVLLGNDLFIVQMQPTQLFLRCGGKLRAIPTHPSWDPAQVNVAQVALTGSLGASLFVEPEFFRAVLQPGDALLLSSSTLVTRFDPPTMTALLAQADVSTILATAQERATDVSSIELLALTVHAPSPKPIAVPSPTPTHRLLPWFHREPPPPRPTEPDPERIFTPPPQPALSPNPIPRPAPIDLGEPLAERVVRQPTPLPPSSTLGEDPPPSPPIDLGDPIPAAYPYGVRYRLRPRYEQHWYERLAWPWQILSDWVREWQRERNLRRKALTVSSYVPRGRGLTYRRTNPPFPWPLILITVLVVSGVILYGMNLTRSNEVQLALEYLTAAEERVAAVRTAPDETAAREALQSAQQAIEIVRTSPEITTTNPGLWLRYNELEREYERLLAAIDRISFIEPTVLASHPLPNGIFTTIIVPPAMSGVTDPDQLEMLRYIYALDGNREAGRLYRIPRDGGIPEPYLEPGQIIGSAIVGPLRAALWRIDQVVAIDQALNGFGYYFRQNNTWNYSKLGSSEIWITPERLDVEEYAGNLYVWGAEPGEVLKFASGRYGDTPEFWLNPGVTRDATVLSAIDMAVDGSIYLLQPDGTVLVFSFGQLVGQIKPDNVSPPIAEVTRFIITGPPDAGFIFMLEPANERILQLDKRTGALIQQIHVRDGTGVDLGQLSALSIDTSGSRPMLYFAGGNSIVRAELPSPPRSFREASTP</sequence>